<keyword evidence="2 5" id="KW-0378">Hydrolase</keyword>
<dbReference type="SUPFAM" id="SSF50494">
    <property type="entry name" value="Trypsin-like serine proteases"/>
    <property type="match status" value="1"/>
</dbReference>
<dbReference type="EMBL" id="JACVVK020000206">
    <property type="protein sequence ID" value="KAK7484649.1"/>
    <property type="molecule type" value="Genomic_DNA"/>
</dbReference>
<keyword evidence="9" id="KW-1185">Reference proteome</keyword>
<gene>
    <name evidence="8" type="ORF">BaRGS_00024057</name>
</gene>
<keyword evidence="1 5" id="KW-0645">Protease</keyword>
<dbReference type="AlphaFoldDB" id="A0ABD0KC23"/>
<dbReference type="FunFam" id="2.40.10.10:FF:000003">
    <property type="entry name" value="Transmembrane serine protease 3"/>
    <property type="match status" value="1"/>
</dbReference>
<dbReference type="PROSITE" id="PS50240">
    <property type="entry name" value="TRYPSIN_DOM"/>
    <property type="match status" value="1"/>
</dbReference>
<feature type="domain" description="Peptidase S1" evidence="7">
    <location>
        <begin position="87"/>
        <end position="320"/>
    </location>
</feature>
<dbReference type="InterPro" id="IPR018114">
    <property type="entry name" value="TRYPSIN_HIS"/>
</dbReference>
<dbReference type="CDD" id="cd00190">
    <property type="entry name" value="Tryp_SPc"/>
    <property type="match status" value="1"/>
</dbReference>
<dbReference type="InterPro" id="IPR033116">
    <property type="entry name" value="TRYPSIN_SER"/>
</dbReference>
<dbReference type="InterPro" id="IPR009003">
    <property type="entry name" value="Peptidase_S1_PA"/>
</dbReference>
<name>A0ABD0KC23_9CAEN</name>
<dbReference type="PROSITE" id="PS00134">
    <property type="entry name" value="TRYPSIN_HIS"/>
    <property type="match status" value="1"/>
</dbReference>
<dbReference type="Pfam" id="PF00089">
    <property type="entry name" value="Trypsin"/>
    <property type="match status" value="1"/>
</dbReference>
<evidence type="ECO:0000256" key="1">
    <source>
        <dbReference type="ARBA" id="ARBA00022670"/>
    </source>
</evidence>
<dbReference type="PANTHER" id="PTHR24252:SF7">
    <property type="entry name" value="HYALIN"/>
    <property type="match status" value="1"/>
</dbReference>
<evidence type="ECO:0000313" key="9">
    <source>
        <dbReference type="Proteomes" id="UP001519460"/>
    </source>
</evidence>
<dbReference type="Proteomes" id="UP001519460">
    <property type="component" value="Unassembled WGS sequence"/>
</dbReference>
<dbReference type="Gene3D" id="2.40.10.10">
    <property type="entry name" value="Trypsin-like serine proteases"/>
    <property type="match status" value="1"/>
</dbReference>
<feature type="chain" id="PRO_5044876202" description="Peptidase S1 domain-containing protein" evidence="6">
    <location>
        <begin position="20"/>
        <end position="340"/>
    </location>
</feature>
<evidence type="ECO:0000256" key="4">
    <source>
        <dbReference type="ARBA" id="ARBA00023157"/>
    </source>
</evidence>
<protein>
    <recommendedName>
        <fullName evidence="7">Peptidase S1 domain-containing protein</fullName>
    </recommendedName>
</protein>
<dbReference type="GO" id="GO:0008236">
    <property type="term" value="F:serine-type peptidase activity"/>
    <property type="evidence" value="ECO:0007669"/>
    <property type="project" value="UniProtKB-KW"/>
</dbReference>
<dbReference type="PROSITE" id="PS00135">
    <property type="entry name" value="TRYPSIN_SER"/>
    <property type="match status" value="1"/>
</dbReference>
<accession>A0ABD0KC23</accession>
<evidence type="ECO:0000313" key="8">
    <source>
        <dbReference type="EMBL" id="KAK7484649.1"/>
    </source>
</evidence>
<comment type="caution">
    <text evidence="8">The sequence shown here is derived from an EMBL/GenBank/DDBJ whole genome shotgun (WGS) entry which is preliminary data.</text>
</comment>
<feature type="signal peptide" evidence="6">
    <location>
        <begin position="1"/>
        <end position="19"/>
    </location>
</feature>
<dbReference type="PANTHER" id="PTHR24252">
    <property type="entry name" value="ACROSIN-RELATED"/>
    <property type="match status" value="1"/>
</dbReference>
<evidence type="ECO:0000256" key="6">
    <source>
        <dbReference type="SAM" id="SignalP"/>
    </source>
</evidence>
<dbReference type="SMART" id="SM00020">
    <property type="entry name" value="Tryp_SPc"/>
    <property type="match status" value="1"/>
</dbReference>
<keyword evidence="4" id="KW-1015">Disulfide bond</keyword>
<evidence type="ECO:0000256" key="2">
    <source>
        <dbReference type="ARBA" id="ARBA00022801"/>
    </source>
</evidence>
<dbReference type="InterPro" id="IPR001314">
    <property type="entry name" value="Peptidase_S1A"/>
</dbReference>
<evidence type="ECO:0000256" key="3">
    <source>
        <dbReference type="ARBA" id="ARBA00022825"/>
    </source>
</evidence>
<keyword evidence="3 5" id="KW-0720">Serine protease</keyword>
<dbReference type="InterPro" id="IPR043504">
    <property type="entry name" value="Peptidase_S1_PA_chymotrypsin"/>
</dbReference>
<dbReference type="PRINTS" id="PR00722">
    <property type="entry name" value="CHYMOTRYPSIN"/>
</dbReference>
<dbReference type="InterPro" id="IPR001254">
    <property type="entry name" value="Trypsin_dom"/>
</dbReference>
<evidence type="ECO:0000259" key="7">
    <source>
        <dbReference type="PROSITE" id="PS50240"/>
    </source>
</evidence>
<sequence>MKSLTGFLLLCQAIFFVGANVCEESWSGTCINYVYNSCLSGYSYSLSGCAFQEMCCIPPIKLPPAPPLADGQCGVTYPETQAHASRIVGGTAAARGEFPWQVSLRAYVAGGHHMCGGILISDKWILSAAHCFRDATSKNPFAWNGILGDYDRGDIDGHEKLVKLDTLIIHSGFNQEFGNDVAMLRIATTNVSMYTRYVRPVCLPAAGESFQHMTCTVTGWGAAFNGGHGTRFLYKANIPLISNEVCSYLLDRQISDGELCAGEKMGGIDGDSGGPMVCLRDGVWKVAGIVSWGYHCADSYSPGVYTNVSYYRSWIDTVTQYYTDAPAKRGADGTLGVHYL</sequence>
<dbReference type="GO" id="GO:0006508">
    <property type="term" value="P:proteolysis"/>
    <property type="evidence" value="ECO:0007669"/>
    <property type="project" value="UniProtKB-KW"/>
</dbReference>
<organism evidence="8 9">
    <name type="scientific">Batillaria attramentaria</name>
    <dbReference type="NCBI Taxonomy" id="370345"/>
    <lineage>
        <taxon>Eukaryota</taxon>
        <taxon>Metazoa</taxon>
        <taxon>Spiralia</taxon>
        <taxon>Lophotrochozoa</taxon>
        <taxon>Mollusca</taxon>
        <taxon>Gastropoda</taxon>
        <taxon>Caenogastropoda</taxon>
        <taxon>Sorbeoconcha</taxon>
        <taxon>Cerithioidea</taxon>
        <taxon>Batillariidae</taxon>
        <taxon>Batillaria</taxon>
    </lineage>
</organism>
<proteinExistence type="predicted"/>
<reference evidence="8 9" key="1">
    <citation type="journal article" date="2023" name="Sci. Data">
        <title>Genome assembly of the Korean intertidal mud-creeper Batillaria attramentaria.</title>
        <authorList>
            <person name="Patra A.K."/>
            <person name="Ho P.T."/>
            <person name="Jun S."/>
            <person name="Lee S.J."/>
            <person name="Kim Y."/>
            <person name="Won Y.J."/>
        </authorList>
    </citation>
    <scope>NUCLEOTIDE SEQUENCE [LARGE SCALE GENOMIC DNA]</scope>
    <source>
        <strain evidence="8">Wonlab-2016</strain>
    </source>
</reference>
<evidence type="ECO:0000256" key="5">
    <source>
        <dbReference type="RuleBase" id="RU363034"/>
    </source>
</evidence>
<keyword evidence="6" id="KW-0732">Signal</keyword>